<protein>
    <submittedName>
        <fullName evidence="3">Lipid-transfer protein DIR1</fullName>
    </submittedName>
</protein>
<gene>
    <name evidence="3" type="ORF">POM88_006984</name>
</gene>
<dbReference type="SMART" id="SM00499">
    <property type="entry name" value="AAI"/>
    <property type="match status" value="1"/>
</dbReference>
<dbReference type="EMBL" id="JAUIZM010000002">
    <property type="protein sequence ID" value="KAK1397121.1"/>
    <property type="molecule type" value="Genomic_DNA"/>
</dbReference>
<feature type="signal peptide" evidence="1">
    <location>
        <begin position="1"/>
        <end position="24"/>
    </location>
</feature>
<sequence length="106" mass="11413">MTSTSSSILVSCLMAMMVLVIVAADDKTPSICNVGLTELAECLPAITGDKPSWPTKSCCKVMHKVNLPCLCDYKDKLLQYGISPQNAMALPKRCDLTLPVQCGGKY</sequence>
<evidence type="ECO:0000256" key="1">
    <source>
        <dbReference type="SAM" id="SignalP"/>
    </source>
</evidence>
<dbReference type="Pfam" id="PF14368">
    <property type="entry name" value="LTP_2"/>
    <property type="match status" value="1"/>
</dbReference>
<dbReference type="InterPro" id="IPR036312">
    <property type="entry name" value="Bifun_inhib/LTP/seed_sf"/>
</dbReference>
<evidence type="ECO:0000313" key="3">
    <source>
        <dbReference type="EMBL" id="KAK1397121.1"/>
    </source>
</evidence>
<dbReference type="AlphaFoldDB" id="A0AAD8J6J8"/>
<dbReference type="GO" id="GO:0009627">
    <property type="term" value="P:systemic acquired resistance"/>
    <property type="evidence" value="ECO:0007669"/>
    <property type="project" value="InterPro"/>
</dbReference>
<name>A0AAD8J6J8_9APIA</name>
<dbReference type="InterPro" id="IPR016140">
    <property type="entry name" value="Bifunc_inhib/LTP/seed_store"/>
</dbReference>
<accession>A0AAD8J6J8</accession>
<feature type="domain" description="Bifunctional inhibitor/plant lipid transfer protein/seed storage helical" evidence="2">
    <location>
        <begin position="32"/>
        <end position="102"/>
    </location>
</feature>
<evidence type="ECO:0000313" key="4">
    <source>
        <dbReference type="Proteomes" id="UP001237642"/>
    </source>
</evidence>
<proteinExistence type="predicted"/>
<organism evidence="3 4">
    <name type="scientific">Heracleum sosnowskyi</name>
    <dbReference type="NCBI Taxonomy" id="360622"/>
    <lineage>
        <taxon>Eukaryota</taxon>
        <taxon>Viridiplantae</taxon>
        <taxon>Streptophyta</taxon>
        <taxon>Embryophyta</taxon>
        <taxon>Tracheophyta</taxon>
        <taxon>Spermatophyta</taxon>
        <taxon>Magnoliopsida</taxon>
        <taxon>eudicotyledons</taxon>
        <taxon>Gunneridae</taxon>
        <taxon>Pentapetalae</taxon>
        <taxon>asterids</taxon>
        <taxon>campanulids</taxon>
        <taxon>Apiales</taxon>
        <taxon>Apiaceae</taxon>
        <taxon>Apioideae</taxon>
        <taxon>apioid superclade</taxon>
        <taxon>Tordylieae</taxon>
        <taxon>Tordyliinae</taxon>
        <taxon>Heracleum</taxon>
    </lineage>
</organism>
<evidence type="ECO:0000259" key="2">
    <source>
        <dbReference type="SMART" id="SM00499"/>
    </source>
</evidence>
<reference evidence="3" key="1">
    <citation type="submission" date="2023-02" db="EMBL/GenBank/DDBJ databases">
        <title>Genome of toxic invasive species Heracleum sosnowskyi carries increased number of genes despite the absence of recent whole-genome duplications.</title>
        <authorList>
            <person name="Schelkunov M."/>
            <person name="Shtratnikova V."/>
            <person name="Makarenko M."/>
            <person name="Klepikova A."/>
            <person name="Omelchenko D."/>
            <person name="Novikova G."/>
            <person name="Obukhova E."/>
            <person name="Bogdanov V."/>
            <person name="Penin A."/>
            <person name="Logacheva M."/>
        </authorList>
    </citation>
    <scope>NUCLEOTIDE SEQUENCE</scope>
    <source>
        <strain evidence="3">Hsosn_3</strain>
        <tissue evidence="3">Leaf</tissue>
    </source>
</reference>
<reference evidence="3" key="2">
    <citation type="submission" date="2023-05" db="EMBL/GenBank/DDBJ databases">
        <authorList>
            <person name="Schelkunov M.I."/>
        </authorList>
    </citation>
    <scope>NUCLEOTIDE SEQUENCE</scope>
    <source>
        <strain evidence="3">Hsosn_3</strain>
        <tissue evidence="3">Leaf</tissue>
    </source>
</reference>
<dbReference type="InterPro" id="IPR039265">
    <property type="entry name" value="DIR1-like"/>
</dbReference>
<keyword evidence="4" id="KW-1185">Reference proteome</keyword>
<comment type="caution">
    <text evidence="3">The sequence shown here is derived from an EMBL/GenBank/DDBJ whole genome shotgun (WGS) entry which is preliminary data.</text>
</comment>
<dbReference type="GO" id="GO:0005504">
    <property type="term" value="F:fatty acid binding"/>
    <property type="evidence" value="ECO:0007669"/>
    <property type="project" value="InterPro"/>
</dbReference>
<dbReference type="PANTHER" id="PTHR33122:SF43">
    <property type="entry name" value="BIFUNCTIONAL INHIBITOR_PLANT LIPID TRANSFER PROTEIN_SEED STORAGE HELICAL DOMAIN-CONTAINING PROTEIN"/>
    <property type="match status" value="1"/>
</dbReference>
<dbReference type="CDD" id="cd04660">
    <property type="entry name" value="nsLTP_like"/>
    <property type="match status" value="1"/>
</dbReference>
<dbReference type="SUPFAM" id="SSF47699">
    <property type="entry name" value="Bifunctional inhibitor/lipid-transfer protein/seed storage 2S albumin"/>
    <property type="match status" value="1"/>
</dbReference>
<dbReference type="InterPro" id="IPR044741">
    <property type="entry name" value="NsLTP-like"/>
</dbReference>
<dbReference type="Proteomes" id="UP001237642">
    <property type="component" value="Unassembled WGS sequence"/>
</dbReference>
<dbReference type="Gene3D" id="1.10.110.10">
    <property type="entry name" value="Plant lipid-transfer and hydrophobic proteins"/>
    <property type="match status" value="1"/>
</dbReference>
<keyword evidence="1" id="KW-0732">Signal</keyword>
<feature type="chain" id="PRO_5041979888" evidence="1">
    <location>
        <begin position="25"/>
        <end position="106"/>
    </location>
</feature>
<dbReference type="PANTHER" id="PTHR33122">
    <property type="entry name" value="LIPID BINDING PROTEIN-RELATED"/>
    <property type="match status" value="1"/>
</dbReference>